<feature type="domain" description="Trimeric autotransporter adhesin YadA-like stalk" evidence="2">
    <location>
        <begin position="50"/>
        <end position="86"/>
    </location>
</feature>
<evidence type="ECO:0000313" key="4">
    <source>
        <dbReference type="Proteomes" id="UP000007093"/>
    </source>
</evidence>
<evidence type="ECO:0000256" key="1">
    <source>
        <dbReference type="SAM" id="MobiDB-lite"/>
    </source>
</evidence>
<organism evidence="3 4">
    <name type="scientific">Acidaminococcus intestini (strain RyC-MR95)</name>
    <dbReference type="NCBI Taxonomy" id="568816"/>
    <lineage>
        <taxon>Bacteria</taxon>
        <taxon>Bacillati</taxon>
        <taxon>Bacillota</taxon>
        <taxon>Negativicutes</taxon>
        <taxon>Acidaminococcales</taxon>
        <taxon>Acidaminococcaceae</taxon>
        <taxon>Acidaminococcus</taxon>
    </lineage>
</organism>
<sequence>MKNAVDGDNTKVNHPLLRVTATDTSYVWKPTLAAVFVGGPDANGKINTRRITYVAAGSADTDAVNVAQLTAATEMAGTSISLKAGDGIKLENDGSGNWTISTNYKDSGSDKVTYEEKNDNTAVPDAGGTETGNTDTGNADAGSTGTDINDTGKAVDAGIPAAIETKLTADDKGETKLEKDGKLGIIRSENIATARQQCQRRPQRQHQRQQSQHQERRTDHFQPRHRYESQQDHERHRWGSEPDFERGHQRQSAL</sequence>
<dbReference type="Proteomes" id="UP000007093">
    <property type="component" value="Chromosome"/>
</dbReference>
<feature type="compositionally biased region" description="Basic and acidic residues" evidence="1">
    <location>
        <begin position="108"/>
        <end position="119"/>
    </location>
</feature>
<keyword evidence="4" id="KW-1185">Reference proteome</keyword>
<dbReference type="InParanoid" id="G4Q3E9"/>
<evidence type="ECO:0000259" key="2">
    <source>
        <dbReference type="Pfam" id="PF05662"/>
    </source>
</evidence>
<feature type="region of interest" description="Disordered" evidence="1">
    <location>
        <begin position="194"/>
        <end position="254"/>
    </location>
</feature>
<accession>G4Q3E9</accession>
<feature type="region of interest" description="Disordered" evidence="1">
    <location>
        <begin position="108"/>
        <end position="153"/>
    </location>
</feature>
<dbReference type="InterPro" id="IPR008635">
    <property type="entry name" value="Coiled_stalk_dom"/>
</dbReference>
<dbReference type="AlphaFoldDB" id="G4Q3E9"/>
<protein>
    <recommendedName>
        <fullName evidence="2">Trimeric autotransporter adhesin YadA-like stalk domain-containing protein</fullName>
    </recommendedName>
</protein>
<evidence type="ECO:0000313" key="3">
    <source>
        <dbReference type="EMBL" id="AEQ22945.1"/>
    </source>
</evidence>
<proteinExistence type="predicted"/>
<dbReference type="KEGG" id="ain:Acin_1732"/>
<dbReference type="InterPro" id="IPR011049">
    <property type="entry name" value="Serralysin-like_metalloprot_C"/>
</dbReference>
<name>G4Q3E9_ACIIR</name>
<dbReference type="GO" id="GO:0019867">
    <property type="term" value="C:outer membrane"/>
    <property type="evidence" value="ECO:0007669"/>
    <property type="project" value="InterPro"/>
</dbReference>
<dbReference type="RefSeq" id="WP_009015803.1">
    <property type="nucleotide sequence ID" value="NC_016077.1"/>
</dbReference>
<dbReference type="HOGENOM" id="CLU_1092494_0_0_9"/>
<dbReference type="Gene3D" id="2.150.10.10">
    <property type="entry name" value="Serralysin-like metalloprotease, C-terminal"/>
    <property type="match status" value="1"/>
</dbReference>
<gene>
    <name evidence="3" type="ordered locus">Acin_1732</name>
</gene>
<dbReference type="Pfam" id="PF05662">
    <property type="entry name" value="YadA_stalk"/>
    <property type="match status" value="1"/>
</dbReference>
<dbReference type="PATRIC" id="fig|568816.4.peg.1680"/>
<dbReference type="EMBL" id="CP003058">
    <property type="protein sequence ID" value="AEQ22945.1"/>
    <property type="molecule type" value="Genomic_DNA"/>
</dbReference>
<reference evidence="3 4" key="1">
    <citation type="journal article" date="2011" name="J. Bacteriol.">
        <title>Complete genome sequence of Acidaminococcus intestini RYC-MR95, a Gram-negative bacterium from the phylum Firmicutes.</title>
        <authorList>
            <person name="D'Auria G."/>
            <person name="Galan J.C."/>
            <person name="Rodriguez-Alcayna M."/>
            <person name="Moya A."/>
            <person name="Baquero F."/>
            <person name="Latorre A."/>
        </authorList>
    </citation>
    <scope>NUCLEOTIDE SEQUENCE [LARGE SCALE GENOMIC DNA]</scope>
    <source>
        <strain evidence="3 4">RyC-MR95</strain>
    </source>
</reference>
<dbReference type="SUPFAM" id="SSF101967">
    <property type="entry name" value="Adhesin YadA, collagen-binding domain"/>
    <property type="match status" value="1"/>
</dbReference>
<dbReference type="eggNOG" id="COG5295">
    <property type="taxonomic scope" value="Bacteria"/>
</dbReference>
<feature type="compositionally biased region" description="Low complexity" evidence="1">
    <location>
        <begin position="125"/>
        <end position="140"/>
    </location>
</feature>
<dbReference type="GeneID" id="99805183"/>
<feature type="compositionally biased region" description="Basic and acidic residues" evidence="1">
    <location>
        <begin position="213"/>
        <end position="248"/>
    </location>
</feature>